<protein>
    <submittedName>
        <fullName evidence="2">Uncharacterized protein</fullName>
    </submittedName>
</protein>
<reference evidence="2" key="1">
    <citation type="submission" date="2022-11" db="UniProtKB">
        <authorList>
            <consortium name="WormBaseParasite"/>
        </authorList>
    </citation>
    <scope>IDENTIFICATION</scope>
</reference>
<dbReference type="Proteomes" id="UP000887579">
    <property type="component" value="Unplaced"/>
</dbReference>
<accession>A0AC34GY27</accession>
<name>A0AC34GY27_9BILA</name>
<evidence type="ECO:0000313" key="2">
    <source>
        <dbReference type="WBParaSite" id="ES5_v2.g9465.t1"/>
    </source>
</evidence>
<organism evidence="1 2">
    <name type="scientific">Panagrolaimus sp. ES5</name>
    <dbReference type="NCBI Taxonomy" id="591445"/>
    <lineage>
        <taxon>Eukaryota</taxon>
        <taxon>Metazoa</taxon>
        <taxon>Ecdysozoa</taxon>
        <taxon>Nematoda</taxon>
        <taxon>Chromadorea</taxon>
        <taxon>Rhabditida</taxon>
        <taxon>Tylenchina</taxon>
        <taxon>Panagrolaimomorpha</taxon>
        <taxon>Panagrolaimoidea</taxon>
        <taxon>Panagrolaimidae</taxon>
        <taxon>Panagrolaimus</taxon>
    </lineage>
</organism>
<sequence>MKTHKQFERKLMLQSIMPCFSLLALSVIFIYIFALPPQDANVQGGMLLLALMPLQYIVVLNPLITLFSIKSYRNAILCRPNIASPSGTQAFTIVTSSVIPLK</sequence>
<proteinExistence type="predicted"/>
<evidence type="ECO:0000313" key="1">
    <source>
        <dbReference type="Proteomes" id="UP000887579"/>
    </source>
</evidence>
<dbReference type="WBParaSite" id="ES5_v2.g9465.t1">
    <property type="protein sequence ID" value="ES5_v2.g9465.t1"/>
    <property type="gene ID" value="ES5_v2.g9465"/>
</dbReference>